<dbReference type="PRINTS" id="PR01805">
    <property type="entry name" value="VACJLIPOPROT"/>
</dbReference>
<dbReference type="Proteomes" id="UP000036938">
    <property type="component" value="Unassembled WGS sequence"/>
</dbReference>
<dbReference type="GO" id="GO:0016020">
    <property type="term" value="C:membrane"/>
    <property type="evidence" value="ECO:0007669"/>
    <property type="project" value="InterPro"/>
</dbReference>
<dbReference type="AlphaFoldDB" id="A0A0L1JSH0"/>
<evidence type="ECO:0000256" key="2">
    <source>
        <dbReference type="ARBA" id="ARBA00022729"/>
    </source>
</evidence>
<evidence type="ECO:0008006" key="6">
    <source>
        <dbReference type="Google" id="ProtNLM"/>
    </source>
</evidence>
<dbReference type="GO" id="GO:0120010">
    <property type="term" value="P:intermembrane phospholipid transfer"/>
    <property type="evidence" value="ECO:0007669"/>
    <property type="project" value="TreeGrafter"/>
</dbReference>
<dbReference type="PATRIC" id="fig|1317121.7.peg.1325"/>
<dbReference type="PANTHER" id="PTHR30035">
    <property type="entry name" value="LIPOPROTEIN VACJ-RELATED"/>
    <property type="match status" value="1"/>
</dbReference>
<evidence type="ECO:0000313" key="4">
    <source>
        <dbReference type="EMBL" id="KNG94705.1"/>
    </source>
</evidence>
<keyword evidence="5" id="KW-1185">Reference proteome</keyword>
<feature type="compositionally biased region" description="Pro residues" evidence="3">
    <location>
        <begin position="1"/>
        <end position="11"/>
    </location>
</feature>
<dbReference type="EMBL" id="AQQZ01000002">
    <property type="protein sequence ID" value="KNG94705.1"/>
    <property type="molecule type" value="Genomic_DNA"/>
</dbReference>
<accession>A0A0L1JSH0</accession>
<dbReference type="Pfam" id="PF04333">
    <property type="entry name" value="MlaA"/>
    <property type="match status" value="1"/>
</dbReference>
<dbReference type="PANTHER" id="PTHR30035:SF3">
    <property type="entry name" value="INTERMEMBRANE PHOSPHOLIPID TRANSPORT SYSTEM LIPOPROTEIN MLAA"/>
    <property type="match status" value="1"/>
</dbReference>
<keyword evidence="2" id="KW-0732">Signal</keyword>
<sequence length="233" mass="25070">MAACAAPPPSGAPGEFNDPYEAANRKRHEFNKRIDRTLVRPVARRVSKGDGDGTAGRVVSNFASNLSMPQAVVNHVLQGDLNNATRMTARFLLNSTFGFGGLADIATEAGLPEEDTDFGATLHAWGVGEGAYLELPVFGPSTERDAAGMVVDLFTDPLGSVLTARQANIARAARIAGKVADRGRFGDTLDSILYDSADSYAQARLIYLLNRRDELGVEAEDDFIDPYEDIYAE</sequence>
<organism evidence="4 5">
    <name type="scientific">Pseudaestuariivita atlantica</name>
    <dbReference type="NCBI Taxonomy" id="1317121"/>
    <lineage>
        <taxon>Bacteria</taxon>
        <taxon>Pseudomonadati</taxon>
        <taxon>Pseudomonadota</taxon>
        <taxon>Alphaproteobacteria</taxon>
        <taxon>Rhodobacterales</taxon>
        <taxon>Paracoccaceae</taxon>
        <taxon>Pseudaestuariivita</taxon>
    </lineage>
</organism>
<evidence type="ECO:0000313" key="5">
    <source>
        <dbReference type="Proteomes" id="UP000036938"/>
    </source>
</evidence>
<protein>
    <recommendedName>
        <fullName evidence="6">VacJ lipoprotein</fullName>
    </recommendedName>
</protein>
<comment type="similarity">
    <text evidence="1">Belongs to the MlaA family.</text>
</comment>
<proteinExistence type="inferred from homology"/>
<gene>
    <name evidence="4" type="ORF">ATO11_04755</name>
</gene>
<evidence type="ECO:0000256" key="3">
    <source>
        <dbReference type="SAM" id="MobiDB-lite"/>
    </source>
</evidence>
<dbReference type="STRING" id="1317121.ATO11_04755"/>
<dbReference type="InterPro" id="IPR007428">
    <property type="entry name" value="MlaA"/>
</dbReference>
<comment type="caution">
    <text evidence="4">The sequence shown here is derived from an EMBL/GenBank/DDBJ whole genome shotgun (WGS) entry which is preliminary data.</text>
</comment>
<name>A0A0L1JSH0_9RHOB</name>
<feature type="region of interest" description="Disordered" evidence="3">
    <location>
        <begin position="1"/>
        <end position="20"/>
    </location>
</feature>
<reference evidence="4 5" key="1">
    <citation type="journal article" date="2015" name="Int. J. Syst. Evol. Microbiol.">
        <title>Aestuariivita atlantica sp. nov., isolated from deep sea sediment of the Atlantic Ocean.</title>
        <authorList>
            <person name="Li G."/>
            <person name="Lai Q."/>
            <person name="Du Y."/>
            <person name="Liu X."/>
            <person name="Sun F."/>
            <person name="Shao Z."/>
        </authorList>
    </citation>
    <scope>NUCLEOTIDE SEQUENCE [LARGE SCALE GENOMIC DNA]</scope>
    <source>
        <strain evidence="4 5">22II-S11-z3</strain>
    </source>
</reference>
<evidence type="ECO:0000256" key="1">
    <source>
        <dbReference type="ARBA" id="ARBA00010634"/>
    </source>
</evidence>